<evidence type="ECO:0000256" key="4">
    <source>
        <dbReference type="ARBA" id="ARBA00022475"/>
    </source>
</evidence>
<proteinExistence type="inferred from homology"/>
<dbReference type="NCBIfam" id="NF037980">
    <property type="entry name" value="T2SS_GspK"/>
    <property type="match status" value="1"/>
</dbReference>
<evidence type="ECO:0000256" key="9">
    <source>
        <dbReference type="ARBA" id="ARBA00023136"/>
    </source>
</evidence>
<evidence type="ECO:0000259" key="12">
    <source>
        <dbReference type="Pfam" id="PF21687"/>
    </source>
</evidence>
<evidence type="ECO:0000259" key="11">
    <source>
        <dbReference type="Pfam" id="PF03934"/>
    </source>
</evidence>
<evidence type="ECO:0000256" key="3">
    <source>
        <dbReference type="ARBA" id="ARBA00022448"/>
    </source>
</evidence>
<evidence type="ECO:0000256" key="7">
    <source>
        <dbReference type="ARBA" id="ARBA00022927"/>
    </source>
</evidence>
<dbReference type="AlphaFoldDB" id="A0A0F9K7H4"/>
<evidence type="ECO:0000256" key="10">
    <source>
        <dbReference type="SAM" id="Phobius"/>
    </source>
</evidence>
<evidence type="ECO:0000256" key="8">
    <source>
        <dbReference type="ARBA" id="ARBA00022989"/>
    </source>
</evidence>
<dbReference type="Gene3D" id="1.10.40.60">
    <property type="entry name" value="EpsJ-like"/>
    <property type="match status" value="1"/>
</dbReference>
<feature type="domain" description="T2SS protein K second SAM-like" evidence="11">
    <location>
        <begin position="200"/>
        <end position="251"/>
    </location>
</feature>
<comment type="similarity">
    <text evidence="2">Belongs to the GSP K family.</text>
</comment>
<dbReference type="PANTHER" id="PTHR38831">
    <property type="entry name" value="TYPE II SECRETION SYSTEM PROTEIN K"/>
    <property type="match status" value="1"/>
</dbReference>
<keyword evidence="5" id="KW-0997">Cell inner membrane</keyword>
<dbReference type="InterPro" id="IPR049179">
    <property type="entry name" value="T2SSK_SAM-like_2nd"/>
</dbReference>
<gene>
    <name evidence="13" type="ORF">LCGC14_1363280</name>
</gene>
<dbReference type="InterPro" id="IPR005628">
    <property type="entry name" value="GspK"/>
</dbReference>
<dbReference type="SUPFAM" id="SSF158544">
    <property type="entry name" value="GspK insert domain-like"/>
    <property type="match status" value="1"/>
</dbReference>
<dbReference type="GO" id="GO:0009306">
    <property type="term" value="P:protein secretion"/>
    <property type="evidence" value="ECO:0007669"/>
    <property type="project" value="InterPro"/>
</dbReference>
<keyword evidence="3" id="KW-0813">Transport</keyword>
<keyword evidence="4" id="KW-1003">Cell membrane</keyword>
<dbReference type="PANTHER" id="PTHR38831:SF2">
    <property type="entry name" value="TYPE II SECRETION SYSTEM PROTEIN K"/>
    <property type="match status" value="1"/>
</dbReference>
<organism evidence="13">
    <name type="scientific">marine sediment metagenome</name>
    <dbReference type="NCBI Taxonomy" id="412755"/>
    <lineage>
        <taxon>unclassified sequences</taxon>
        <taxon>metagenomes</taxon>
        <taxon>ecological metagenomes</taxon>
    </lineage>
</organism>
<evidence type="ECO:0000256" key="5">
    <source>
        <dbReference type="ARBA" id="ARBA00022519"/>
    </source>
</evidence>
<keyword evidence="7" id="KW-0653">Protein transport</keyword>
<dbReference type="Pfam" id="PF21687">
    <property type="entry name" value="T2SSK_1st"/>
    <property type="match status" value="1"/>
</dbReference>
<dbReference type="SUPFAM" id="SSF160975">
    <property type="entry name" value="AF1531-like"/>
    <property type="match status" value="1"/>
</dbReference>
<comment type="caution">
    <text evidence="13">The sequence shown here is derived from an EMBL/GenBank/DDBJ whole genome shotgun (WGS) entry which is preliminary data.</text>
</comment>
<protein>
    <recommendedName>
        <fullName evidence="14">Type II secretion system protein K</fullName>
    </recommendedName>
</protein>
<dbReference type="EMBL" id="LAZR01008541">
    <property type="protein sequence ID" value="KKM78104.1"/>
    <property type="molecule type" value="Genomic_DNA"/>
</dbReference>
<feature type="domain" description="T2SS protein K first SAM-like" evidence="12">
    <location>
        <begin position="105"/>
        <end position="194"/>
    </location>
</feature>
<feature type="transmembrane region" description="Helical" evidence="10">
    <location>
        <begin position="16"/>
        <end position="37"/>
    </location>
</feature>
<keyword evidence="9 10" id="KW-0472">Membrane</keyword>
<dbReference type="InterPro" id="IPR038072">
    <property type="entry name" value="GspK_central_sf"/>
</dbReference>
<evidence type="ECO:0000256" key="2">
    <source>
        <dbReference type="ARBA" id="ARBA00007246"/>
    </source>
</evidence>
<dbReference type="InterPro" id="IPR049031">
    <property type="entry name" value="T2SSK_SAM-like_1st"/>
</dbReference>
<keyword evidence="8 10" id="KW-1133">Transmembrane helix</keyword>
<comment type="subcellular location">
    <subcellularLocation>
        <location evidence="1">Cell inner membrane</location>
    </subcellularLocation>
</comment>
<evidence type="ECO:0008006" key="14">
    <source>
        <dbReference type="Google" id="ProtNLM"/>
    </source>
</evidence>
<evidence type="ECO:0000256" key="6">
    <source>
        <dbReference type="ARBA" id="ARBA00022692"/>
    </source>
</evidence>
<evidence type="ECO:0000256" key="1">
    <source>
        <dbReference type="ARBA" id="ARBA00004533"/>
    </source>
</evidence>
<name>A0A0F9K7H4_9ZZZZ</name>
<keyword evidence="6 10" id="KW-0812">Transmembrane</keyword>
<sequence length="313" mass="34424">MTGSHIQKGQQGQQGMALAVVLLVMALLTAMVVEFAYSVQTKTDMLNNWYSLQRLSLASNSGASVAAKVISYLRDNDNNVSVELPPYKFFDLPLTVSLSIQDEYARFNVNKLVQQKGTLNKDRYEAFLRMLEHLELEAEVADRIADWIDPDEFARAGDSELNSRNSMLSNIEEVSQIPGIDPDTYAKLKPYITVHGDGEINVNLASVPVLVTIADGVGKDMAELIIESRQKERFGNVSDLNSRVPGIAGLKKQTDIIYMGNMFRVVSTARDTDGLNRIVECVIKIGGKKSSLNKKNAGSGGGNTGVIVYWKES</sequence>
<dbReference type="GO" id="GO:0005886">
    <property type="term" value="C:plasma membrane"/>
    <property type="evidence" value="ECO:0007669"/>
    <property type="project" value="UniProtKB-SubCell"/>
</dbReference>
<dbReference type="Pfam" id="PF03934">
    <property type="entry name" value="T2SSK"/>
    <property type="match status" value="1"/>
</dbReference>
<dbReference type="Gene3D" id="1.10.150.320">
    <property type="entry name" value="Photosystem II 12 kDa extrinsic protein"/>
    <property type="match status" value="1"/>
</dbReference>
<accession>A0A0F9K7H4</accession>
<reference evidence="13" key="1">
    <citation type="journal article" date="2015" name="Nature">
        <title>Complex archaea that bridge the gap between prokaryotes and eukaryotes.</title>
        <authorList>
            <person name="Spang A."/>
            <person name="Saw J.H."/>
            <person name="Jorgensen S.L."/>
            <person name="Zaremba-Niedzwiedzka K."/>
            <person name="Martijn J."/>
            <person name="Lind A.E."/>
            <person name="van Eijk R."/>
            <person name="Schleper C."/>
            <person name="Guy L."/>
            <person name="Ettema T.J."/>
        </authorList>
    </citation>
    <scope>NUCLEOTIDE SEQUENCE</scope>
</reference>
<evidence type="ECO:0000313" key="13">
    <source>
        <dbReference type="EMBL" id="KKM78104.1"/>
    </source>
</evidence>
<dbReference type="PIRSF" id="PIRSF002786">
    <property type="entry name" value="XcpX"/>
    <property type="match status" value="1"/>
</dbReference>